<organism evidence="1 2">
    <name type="scientific">Pluteus cervinus</name>
    <dbReference type="NCBI Taxonomy" id="181527"/>
    <lineage>
        <taxon>Eukaryota</taxon>
        <taxon>Fungi</taxon>
        <taxon>Dikarya</taxon>
        <taxon>Basidiomycota</taxon>
        <taxon>Agaricomycotina</taxon>
        <taxon>Agaricomycetes</taxon>
        <taxon>Agaricomycetidae</taxon>
        <taxon>Agaricales</taxon>
        <taxon>Pluteineae</taxon>
        <taxon>Pluteaceae</taxon>
        <taxon>Pluteus</taxon>
    </lineage>
</organism>
<dbReference type="EMBL" id="ML208737">
    <property type="protein sequence ID" value="TFK60744.1"/>
    <property type="molecule type" value="Genomic_DNA"/>
</dbReference>
<name>A0ACD3A518_9AGAR</name>
<protein>
    <submittedName>
        <fullName evidence="1">Uncharacterized protein</fullName>
    </submittedName>
</protein>
<accession>A0ACD3A518</accession>
<keyword evidence="2" id="KW-1185">Reference proteome</keyword>
<reference evidence="1 2" key="1">
    <citation type="journal article" date="2019" name="Nat. Ecol. Evol.">
        <title>Megaphylogeny resolves global patterns of mushroom evolution.</title>
        <authorList>
            <person name="Varga T."/>
            <person name="Krizsan K."/>
            <person name="Foldi C."/>
            <person name="Dima B."/>
            <person name="Sanchez-Garcia M."/>
            <person name="Sanchez-Ramirez S."/>
            <person name="Szollosi G.J."/>
            <person name="Szarkandi J.G."/>
            <person name="Papp V."/>
            <person name="Albert L."/>
            <person name="Andreopoulos W."/>
            <person name="Angelini C."/>
            <person name="Antonin V."/>
            <person name="Barry K.W."/>
            <person name="Bougher N.L."/>
            <person name="Buchanan P."/>
            <person name="Buyck B."/>
            <person name="Bense V."/>
            <person name="Catcheside P."/>
            <person name="Chovatia M."/>
            <person name="Cooper J."/>
            <person name="Damon W."/>
            <person name="Desjardin D."/>
            <person name="Finy P."/>
            <person name="Geml J."/>
            <person name="Haridas S."/>
            <person name="Hughes K."/>
            <person name="Justo A."/>
            <person name="Karasinski D."/>
            <person name="Kautmanova I."/>
            <person name="Kiss B."/>
            <person name="Kocsube S."/>
            <person name="Kotiranta H."/>
            <person name="LaButti K.M."/>
            <person name="Lechner B.E."/>
            <person name="Liimatainen K."/>
            <person name="Lipzen A."/>
            <person name="Lukacs Z."/>
            <person name="Mihaltcheva S."/>
            <person name="Morgado L.N."/>
            <person name="Niskanen T."/>
            <person name="Noordeloos M.E."/>
            <person name="Ohm R.A."/>
            <person name="Ortiz-Santana B."/>
            <person name="Ovrebo C."/>
            <person name="Racz N."/>
            <person name="Riley R."/>
            <person name="Savchenko A."/>
            <person name="Shiryaev A."/>
            <person name="Soop K."/>
            <person name="Spirin V."/>
            <person name="Szebenyi C."/>
            <person name="Tomsovsky M."/>
            <person name="Tulloss R.E."/>
            <person name="Uehling J."/>
            <person name="Grigoriev I.V."/>
            <person name="Vagvolgyi C."/>
            <person name="Papp T."/>
            <person name="Martin F.M."/>
            <person name="Miettinen O."/>
            <person name="Hibbett D.S."/>
            <person name="Nagy L.G."/>
        </authorList>
    </citation>
    <scope>NUCLEOTIDE SEQUENCE [LARGE SCALE GENOMIC DNA]</scope>
    <source>
        <strain evidence="1 2">NL-1719</strain>
    </source>
</reference>
<evidence type="ECO:0000313" key="1">
    <source>
        <dbReference type="EMBL" id="TFK60744.1"/>
    </source>
</evidence>
<proteinExistence type="predicted"/>
<dbReference type="Proteomes" id="UP000308600">
    <property type="component" value="Unassembled WGS sequence"/>
</dbReference>
<sequence>MDSFDGTPNPTIEQERAELDAKIHELEIALIALKRRRNYLSSISKIPSDVLRQIFKSVTGYDGKVQLLGLDGRGVEKENRLEMAWIRTITHVCSAWRDLALDSPSLWTRIRINSRHEIVLEMLERSRSLPLTISLMYLGGDLRTLESVLLEQSHIQRIKHLELGLAYHCYQWVLEKLDSSPPINLESCSLSTTAGGTGNIFSSTMLPVRLLQYSSDTLCHLQVSRCTFDFRGVDGILSLPHLRTLVLNGLVWEDIAFLDRLSFPHTCMVTLDGCGTLPQEKSDDLKRAIQRIWGPGAVETEHYFRGFTINISRTPYFSFAIDDTEDFVGDLVIRHPYTDPHSFRAWFNAFPLGYIQTLRIEASLPLAHWKLLVHYCPNIISLSFNLKVDKLKTATWFKSVFYIHDLSKPTRSLQDSDEGDPDVLLDQRAFLKLERLEVIDTQLDRSAQNVLLDCVKQRLELGIPIQHLMLQRITAGFLEALTPYVDGEVVYHSLDDGSAADNGI</sequence>
<evidence type="ECO:0000313" key="2">
    <source>
        <dbReference type="Proteomes" id="UP000308600"/>
    </source>
</evidence>
<gene>
    <name evidence="1" type="ORF">BDN72DRAFT_864116</name>
</gene>